<keyword evidence="1" id="KW-0732">Signal</keyword>
<organism evidence="2">
    <name type="scientific">Panicum hallii</name>
    <dbReference type="NCBI Taxonomy" id="206008"/>
    <lineage>
        <taxon>Eukaryota</taxon>
        <taxon>Viridiplantae</taxon>
        <taxon>Streptophyta</taxon>
        <taxon>Embryophyta</taxon>
        <taxon>Tracheophyta</taxon>
        <taxon>Spermatophyta</taxon>
        <taxon>Magnoliopsida</taxon>
        <taxon>Liliopsida</taxon>
        <taxon>Poales</taxon>
        <taxon>Poaceae</taxon>
        <taxon>PACMAD clade</taxon>
        <taxon>Panicoideae</taxon>
        <taxon>Panicodae</taxon>
        <taxon>Paniceae</taxon>
        <taxon>Panicinae</taxon>
        <taxon>Panicum</taxon>
        <taxon>Panicum sect. Panicum</taxon>
    </lineage>
</organism>
<reference evidence="2" key="1">
    <citation type="submission" date="2018-04" db="EMBL/GenBank/DDBJ databases">
        <title>WGS assembly of Panicum hallii.</title>
        <authorList>
            <person name="Lovell J."/>
            <person name="Jenkins J."/>
            <person name="Lowry D."/>
            <person name="Mamidi S."/>
            <person name="Sreedasyam A."/>
            <person name="Weng X."/>
            <person name="Barry K."/>
            <person name="Bonette J."/>
            <person name="Campitelli B."/>
            <person name="Daum C."/>
            <person name="Gordon S."/>
            <person name="Gould B."/>
            <person name="Lipzen A."/>
            <person name="Macqueen A."/>
            <person name="Palacio-Mejia J."/>
            <person name="Plott C."/>
            <person name="Shakirov E."/>
            <person name="Shu S."/>
            <person name="Yoshinaga Y."/>
            <person name="Zane M."/>
            <person name="Rokhsar D."/>
            <person name="Grimwood J."/>
            <person name="Schmutz J."/>
            <person name="Juenger T."/>
        </authorList>
    </citation>
    <scope>NUCLEOTIDE SEQUENCE [LARGE SCALE GENOMIC DNA]</scope>
    <source>
        <strain evidence="2">FIL2</strain>
    </source>
</reference>
<dbReference type="EMBL" id="CM008049">
    <property type="protein sequence ID" value="PVH47520.1"/>
    <property type="molecule type" value="Genomic_DNA"/>
</dbReference>
<name>A0A2T8JC75_9POAL</name>
<protein>
    <recommendedName>
        <fullName evidence="3">Bifunctional inhibitor/plant lipid transfer protein/seed storage helical domain-containing protein</fullName>
    </recommendedName>
</protein>
<sequence length="85" mass="9087">MASSPGRAVFFLVLALVLLGDLRCCSCSQVRTTALLDCLNDSQLFCACLHELPLLLRCSNGVTLSKWMSTSGVCGLHGQEVAGRQ</sequence>
<dbReference type="AlphaFoldDB" id="A0A2T8JC75"/>
<proteinExistence type="predicted"/>
<gene>
    <name evidence="2" type="ORF">PAHAL_4G078900</name>
</gene>
<evidence type="ECO:0000256" key="1">
    <source>
        <dbReference type="SAM" id="SignalP"/>
    </source>
</evidence>
<feature type="chain" id="PRO_5015742889" description="Bifunctional inhibitor/plant lipid transfer protein/seed storage helical domain-containing protein" evidence="1">
    <location>
        <begin position="28"/>
        <end position="85"/>
    </location>
</feature>
<evidence type="ECO:0008006" key="3">
    <source>
        <dbReference type="Google" id="ProtNLM"/>
    </source>
</evidence>
<evidence type="ECO:0000313" key="2">
    <source>
        <dbReference type="EMBL" id="PVH47520.1"/>
    </source>
</evidence>
<dbReference type="Gramene" id="PVH47520">
    <property type="protein sequence ID" value="PVH47520"/>
    <property type="gene ID" value="PAHAL_4G078900"/>
</dbReference>
<dbReference type="Proteomes" id="UP000243499">
    <property type="component" value="Chromosome 4"/>
</dbReference>
<accession>A0A2T8JC75</accession>
<feature type="signal peptide" evidence="1">
    <location>
        <begin position="1"/>
        <end position="27"/>
    </location>
</feature>